<keyword evidence="2" id="KW-1185">Reference proteome</keyword>
<dbReference type="RefSeq" id="WP_201693398.1">
    <property type="nucleotide sequence ID" value="NZ_JAEQND010000022.1"/>
</dbReference>
<comment type="caution">
    <text evidence="1">The sequence shown here is derived from an EMBL/GenBank/DDBJ whole genome shotgun (WGS) entry which is preliminary data.</text>
</comment>
<evidence type="ECO:0008006" key="3">
    <source>
        <dbReference type="Google" id="ProtNLM"/>
    </source>
</evidence>
<sequence>MEKVKRLQPTGDTLRELFLKSGNLCAFPDCDHLMMNAKGVFIAQVCHIEAADEGGERFNPNMTNEERRHVSNLMLMCYPHHKETNDVAAYPVAKLKKMKQDHENRFSNPDRAILEKLGDRTLRATSTVASNLKRMNRVLEWGFSDEELATAARELGVFAKRFQKVPLESRKFLSEVVKRIDRMAEGSATRGGNQILASDVEEAFGLSDTQVASHLKKLDAYGLATLGQIDNGYGDEPSIMVSSLKGGWPLWQDLVEFCKKTSEPVEAFTIDMDFARLDE</sequence>
<reference evidence="1 2" key="1">
    <citation type="journal article" date="2017" name="Int. J. Syst. Evol. Microbiol.">
        <title>Ramlibacter alkalitolerans sp. nov., alkali-tolerant bacterium isolated from soil of ginseng.</title>
        <authorList>
            <person name="Lee D.H."/>
            <person name="Cha C.J."/>
        </authorList>
    </citation>
    <scope>NUCLEOTIDE SEQUENCE [LARGE SCALE GENOMIC DNA]</scope>
    <source>
        <strain evidence="1 2">KACC 19305</strain>
    </source>
</reference>
<dbReference type="EMBL" id="JAEQND010000022">
    <property type="protein sequence ID" value="MBL0428759.1"/>
    <property type="molecule type" value="Genomic_DNA"/>
</dbReference>
<evidence type="ECO:0000313" key="2">
    <source>
        <dbReference type="Proteomes" id="UP000622707"/>
    </source>
</evidence>
<name>A0ABS1JX25_9BURK</name>
<gene>
    <name evidence="1" type="ORF">JI746_26885</name>
</gene>
<evidence type="ECO:0000313" key="1">
    <source>
        <dbReference type="EMBL" id="MBL0428759.1"/>
    </source>
</evidence>
<accession>A0ABS1JX25</accession>
<organism evidence="1 2">
    <name type="scientific">Ramlibacter alkalitolerans</name>
    <dbReference type="NCBI Taxonomy" id="2039631"/>
    <lineage>
        <taxon>Bacteria</taxon>
        <taxon>Pseudomonadati</taxon>
        <taxon>Pseudomonadota</taxon>
        <taxon>Betaproteobacteria</taxon>
        <taxon>Burkholderiales</taxon>
        <taxon>Comamonadaceae</taxon>
        <taxon>Ramlibacter</taxon>
    </lineage>
</organism>
<proteinExistence type="predicted"/>
<protein>
    <recommendedName>
        <fullName evidence="3">HNH endonuclease</fullName>
    </recommendedName>
</protein>
<dbReference type="Proteomes" id="UP000622707">
    <property type="component" value="Unassembled WGS sequence"/>
</dbReference>